<dbReference type="Proteomes" id="UP001159405">
    <property type="component" value="Unassembled WGS sequence"/>
</dbReference>
<evidence type="ECO:0000313" key="2">
    <source>
        <dbReference type="EMBL" id="CAH3159031.1"/>
    </source>
</evidence>
<proteinExistence type="predicted"/>
<comment type="caution">
    <text evidence="2">The sequence shown here is derived from an EMBL/GenBank/DDBJ whole genome shotgun (WGS) entry which is preliminary data.</text>
</comment>
<keyword evidence="1" id="KW-0175">Coiled coil</keyword>
<gene>
    <name evidence="2" type="ORF">PLOB_00003621</name>
</gene>
<evidence type="ECO:0000256" key="1">
    <source>
        <dbReference type="SAM" id="Coils"/>
    </source>
</evidence>
<feature type="coiled-coil region" evidence="1">
    <location>
        <begin position="147"/>
        <end position="174"/>
    </location>
</feature>
<dbReference type="EMBL" id="CALNXK010000113">
    <property type="protein sequence ID" value="CAH3159031.1"/>
    <property type="molecule type" value="Genomic_DNA"/>
</dbReference>
<protein>
    <submittedName>
        <fullName evidence="2">Uncharacterized protein</fullName>
    </submittedName>
</protein>
<reference evidence="2 3" key="1">
    <citation type="submission" date="2022-05" db="EMBL/GenBank/DDBJ databases">
        <authorList>
            <consortium name="Genoscope - CEA"/>
            <person name="William W."/>
        </authorList>
    </citation>
    <scope>NUCLEOTIDE SEQUENCE [LARGE SCALE GENOMIC DNA]</scope>
</reference>
<sequence length="299" mass="34052">MSSVGERESLGRTIIAYRGHITRIINELDPLLLEQIASKEVVEKHSSLVSIFEKLKRACAQWYHLSGEQEDREHITHDYAKDVYRMQMFENKYKEWLNDVYTPISRGVYGCLSTNSEYKSFSFPRGRAKKSSKGGSQLSARNVKCTMAQLRVKRLLAEQEIKESEIALRLQEENTRFELTLARIDAEQAEIEAKLGEQVDFDSVFSSEGSVRGHENVRKYLEGLSLSAVPGQPDVEKCVLPETKPHALPEVKADIPEAKNVTGNSTDETTVKFQRIMEQQQMSIDKVVLGLEKLDMPKR</sequence>
<accession>A0ABN8Q905</accession>
<name>A0ABN8Q905_9CNID</name>
<organism evidence="2 3">
    <name type="scientific">Porites lobata</name>
    <dbReference type="NCBI Taxonomy" id="104759"/>
    <lineage>
        <taxon>Eukaryota</taxon>
        <taxon>Metazoa</taxon>
        <taxon>Cnidaria</taxon>
        <taxon>Anthozoa</taxon>
        <taxon>Hexacorallia</taxon>
        <taxon>Scleractinia</taxon>
        <taxon>Fungiina</taxon>
        <taxon>Poritidae</taxon>
        <taxon>Porites</taxon>
    </lineage>
</organism>
<feature type="non-terminal residue" evidence="2">
    <location>
        <position position="299"/>
    </location>
</feature>
<evidence type="ECO:0000313" key="3">
    <source>
        <dbReference type="Proteomes" id="UP001159405"/>
    </source>
</evidence>
<keyword evidence="3" id="KW-1185">Reference proteome</keyword>